<dbReference type="GO" id="GO:0055085">
    <property type="term" value="P:transmembrane transport"/>
    <property type="evidence" value="ECO:0007669"/>
    <property type="project" value="TreeGrafter"/>
</dbReference>
<feature type="transmembrane region" description="Helical" evidence="8">
    <location>
        <begin position="159"/>
        <end position="178"/>
    </location>
</feature>
<organism evidence="9 10">
    <name type="scientific">Lwoffella lincolnii</name>
    <dbReference type="NCBI Taxonomy" id="90241"/>
    <lineage>
        <taxon>Bacteria</taxon>
        <taxon>Pseudomonadati</taxon>
        <taxon>Pseudomonadota</taxon>
        <taxon>Gammaproteobacteria</taxon>
        <taxon>Moraxellales</taxon>
        <taxon>Moraxellaceae</taxon>
        <taxon>Lwoffella</taxon>
    </lineage>
</organism>
<evidence type="ECO:0000256" key="4">
    <source>
        <dbReference type="ARBA" id="ARBA00022475"/>
    </source>
</evidence>
<sequence>MQTRYTIDPFFRRLFLVAIMVIGLYLLYLMMPVIMPFLCAFILAYLFNPLVKRIALIMPRWLAIMVVYVGITVGVVLLVWWLAPMLWNQMQMAWNYLPVAQEWYNGQVRDVIQHYTRIRLPAMESKRLSETLVDYMRNNYNVQDAQALFQQVLVSGMNFINNAGLIVLMPILMFYFLLNWNERLLQWQQALPKVYRAKIIEIFIDMDKALMSFVQGQLVVMILLGVIYAIQLQLIGLGLGLTIGMVAGLASFVPYLGFGIGFVAAIIAGWFQFGLDWLHLGLIVGAFLVGQAVEGYVLQPLLLGDKIGLSPLWVIFSVLAGAALMGFVGMLIALPVSAIINVLFRHLYHAYLRSHWYQGHRQYSLFD</sequence>
<dbReference type="STRING" id="90241.B0682_00155"/>
<keyword evidence="5 8" id="KW-0812">Transmembrane</keyword>
<keyword evidence="10" id="KW-1185">Reference proteome</keyword>
<comment type="caution">
    <text evidence="9">The sequence shown here is derived from an EMBL/GenBank/DDBJ whole genome shotgun (WGS) entry which is preliminary data.</text>
</comment>
<dbReference type="AlphaFoldDB" id="A0A1T0CK06"/>
<dbReference type="Pfam" id="PF01594">
    <property type="entry name" value="AI-2E_transport"/>
    <property type="match status" value="1"/>
</dbReference>
<feature type="transmembrane region" description="Helical" evidence="8">
    <location>
        <begin position="34"/>
        <end position="51"/>
    </location>
</feature>
<keyword evidence="6 8" id="KW-1133">Transmembrane helix</keyword>
<proteinExistence type="inferred from homology"/>
<feature type="transmembrane region" description="Helical" evidence="8">
    <location>
        <begin position="63"/>
        <end position="83"/>
    </location>
</feature>
<evidence type="ECO:0000256" key="2">
    <source>
        <dbReference type="ARBA" id="ARBA00009773"/>
    </source>
</evidence>
<evidence type="ECO:0000256" key="5">
    <source>
        <dbReference type="ARBA" id="ARBA00022692"/>
    </source>
</evidence>
<dbReference type="RefSeq" id="WP_078306092.1">
    <property type="nucleotide sequence ID" value="NZ_CP147511.1"/>
</dbReference>
<dbReference type="GO" id="GO:0005886">
    <property type="term" value="C:plasma membrane"/>
    <property type="evidence" value="ECO:0007669"/>
    <property type="project" value="UniProtKB-SubCell"/>
</dbReference>
<dbReference type="Proteomes" id="UP000191094">
    <property type="component" value="Unassembled WGS sequence"/>
</dbReference>
<reference evidence="9 10" key="1">
    <citation type="submission" date="2017-02" db="EMBL/GenBank/DDBJ databases">
        <title>Draft genome sequence of Moraxella lincolnii CCUG 9405T type strain.</title>
        <authorList>
            <person name="Salva-Serra F."/>
            <person name="Engstrom-Jakobsson H."/>
            <person name="Thorell K."/>
            <person name="Jaen-Luchoro D."/>
            <person name="Gonzales-Siles L."/>
            <person name="Karlsson R."/>
            <person name="Yazdan S."/>
            <person name="Boulund F."/>
            <person name="Johnning A."/>
            <person name="Engstrand L."/>
            <person name="Kristiansson E."/>
            <person name="Moore E."/>
        </authorList>
    </citation>
    <scope>NUCLEOTIDE SEQUENCE [LARGE SCALE GENOMIC DNA]</scope>
    <source>
        <strain evidence="9 10">CCUG 9405</strain>
    </source>
</reference>
<evidence type="ECO:0000313" key="9">
    <source>
        <dbReference type="EMBL" id="OOS22686.1"/>
    </source>
</evidence>
<protein>
    <submittedName>
        <fullName evidence="9">AI-2E family transporter</fullName>
    </submittedName>
</protein>
<evidence type="ECO:0000256" key="1">
    <source>
        <dbReference type="ARBA" id="ARBA00004651"/>
    </source>
</evidence>
<accession>A0A1T0CK06</accession>
<evidence type="ECO:0000256" key="6">
    <source>
        <dbReference type="ARBA" id="ARBA00022989"/>
    </source>
</evidence>
<dbReference type="OrthoDB" id="5792512at2"/>
<dbReference type="PANTHER" id="PTHR21716:SF53">
    <property type="entry name" value="PERMEASE PERM-RELATED"/>
    <property type="match status" value="1"/>
</dbReference>
<name>A0A1T0CK06_9GAMM</name>
<dbReference type="PANTHER" id="PTHR21716">
    <property type="entry name" value="TRANSMEMBRANE PROTEIN"/>
    <property type="match status" value="1"/>
</dbReference>
<evidence type="ECO:0000313" key="10">
    <source>
        <dbReference type="Proteomes" id="UP000191094"/>
    </source>
</evidence>
<dbReference type="EMBL" id="MUYT01000001">
    <property type="protein sequence ID" value="OOS22686.1"/>
    <property type="molecule type" value="Genomic_DNA"/>
</dbReference>
<feature type="transmembrane region" description="Helical" evidence="8">
    <location>
        <begin position="311"/>
        <end position="344"/>
    </location>
</feature>
<gene>
    <name evidence="9" type="ORF">B0682_00155</name>
</gene>
<evidence type="ECO:0000256" key="3">
    <source>
        <dbReference type="ARBA" id="ARBA00022448"/>
    </source>
</evidence>
<feature type="transmembrane region" description="Helical" evidence="8">
    <location>
        <begin position="252"/>
        <end position="271"/>
    </location>
</feature>
<keyword evidence="4" id="KW-1003">Cell membrane</keyword>
<comment type="subcellular location">
    <subcellularLocation>
        <location evidence="1">Cell membrane</location>
        <topology evidence="1">Multi-pass membrane protein</topology>
    </subcellularLocation>
</comment>
<keyword evidence="7 8" id="KW-0472">Membrane</keyword>
<evidence type="ECO:0000256" key="7">
    <source>
        <dbReference type="ARBA" id="ARBA00023136"/>
    </source>
</evidence>
<evidence type="ECO:0000256" key="8">
    <source>
        <dbReference type="SAM" id="Phobius"/>
    </source>
</evidence>
<keyword evidence="3" id="KW-0813">Transport</keyword>
<feature type="transmembrane region" description="Helical" evidence="8">
    <location>
        <begin position="218"/>
        <end position="246"/>
    </location>
</feature>
<dbReference type="InterPro" id="IPR002549">
    <property type="entry name" value="AI-2E-like"/>
</dbReference>
<comment type="similarity">
    <text evidence="2">Belongs to the autoinducer-2 exporter (AI-2E) (TC 2.A.86) family.</text>
</comment>